<evidence type="ECO:0000313" key="2">
    <source>
        <dbReference type="EMBL" id="PZO86536.1"/>
    </source>
</evidence>
<organism evidence="2 3">
    <name type="scientific">Micavibrio aeruginosavorus</name>
    <dbReference type="NCBI Taxonomy" id="349221"/>
    <lineage>
        <taxon>Bacteria</taxon>
        <taxon>Pseudomonadati</taxon>
        <taxon>Bdellovibrionota</taxon>
        <taxon>Bdellovibrionia</taxon>
        <taxon>Bdellovibrionales</taxon>
        <taxon>Pseudobdellovibrionaceae</taxon>
        <taxon>Micavibrio</taxon>
    </lineage>
</organism>
<sequence>MSFNPLGMLKSLSITGGEAGPATTAGGANYLTMNSPFSVAGQGGRANATGSDGQGDMTIILVALIVAATVALIVK</sequence>
<reference evidence="2 3" key="1">
    <citation type="submission" date="2017-08" db="EMBL/GenBank/DDBJ databases">
        <title>Infants hospitalized years apart are colonized by the same room-sourced microbial strains.</title>
        <authorList>
            <person name="Brooks B."/>
            <person name="Olm M.R."/>
            <person name="Firek B.A."/>
            <person name="Baker R."/>
            <person name="Thomas B.C."/>
            <person name="Morowitz M.J."/>
            <person name="Banfield J.F."/>
        </authorList>
    </citation>
    <scope>NUCLEOTIDE SEQUENCE [LARGE SCALE GENOMIC DNA]</scope>
    <source>
        <strain evidence="2">S2_018_000_R2_104</strain>
    </source>
</reference>
<dbReference type="AlphaFoldDB" id="A0A2W4ZYR4"/>
<protein>
    <submittedName>
        <fullName evidence="2">Uncharacterized protein</fullName>
    </submittedName>
</protein>
<comment type="caution">
    <text evidence="2">The sequence shown here is derived from an EMBL/GenBank/DDBJ whole genome shotgun (WGS) entry which is preliminary data.</text>
</comment>
<proteinExistence type="predicted"/>
<dbReference type="EMBL" id="QFNK01000110">
    <property type="protein sequence ID" value="PZO86536.1"/>
    <property type="molecule type" value="Genomic_DNA"/>
</dbReference>
<keyword evidence="1" id="KW-0812">Transmembrane</keyword>
<name>A0A2W4ZYR4_9BACT</name>
<dbReference type="Proteomes" id="UP000249557">
    <property type="component" value="Unassembled WGS sequence"/>
</dbReference>
<accession>A0A2W4ZYR4</accession>
<feature type="transmembrane region" description="Helical" evidence="1">
    <location>
        <begin position="57"/>
        <end position="74"/>
    </location>
</feature>
<keyword evidence="1" id="KW-1133">Transmembrane helix</keyword>
<gene>
    <name evidence="2" type="ORF">DI626_06265</name>
</gene>
<keyword evidence="1" id="KW-0472">Membrane</keyword>
<evidence type="ECO:0000256" key="1">
    <source>
        <dbReference type="SAM" id="Phobius"/>
    </source>
</evidence>
<evidence type="ECO:0000313" key="3">
    <source>
        <dbReference type="Proteomes" id="UP000249557"/>
    </source>
</evidence>